<dbReference type="RefSeq" id="WP_354023811.1">
    <property type="nucleotide sequence ID" value="NZ_JBEPSJ010000001.1"/>
</dbReference>
<sequence>MTQTSALPTAAPTASVDKNLSIIALVLGLASVVFGQTFLVPIAAIVVGVMAYRREPTGHAMAVWAIVLGAVMAFGWVVVGVLGLVFAAPFFFFGLF</sequence>
<keyword evidence="1" id="KW-0812">Transmembrane</keyword>
<keyword evidence="4" id="KW-1185">Reference proteome</keyword>
<accession>A0ABV2QKS1</accession>
<keyword evidence="1" id="KW-0472">Membrane</keyword>
<organism evidence="3 4">
    <name type="scientific">Conyzicola nivalis</name>
    <dbReference type="NCBI Taxonomy" id="1477021"/>
    <lineage>
        <taxon>Bacteria</taxon>
        <taxon>Bacillati</taxon>
        <taxon>Actinomycetota</taxon>
        <taxon>Actinomycetes</taxon>
        <taxon>Micrococcales</taxon>
        <taxon>Microbacteriaceae</taxon>
        <taxon>Conyzicola</taxon>
    </lineage>
</organism>
<evidence type="ECO:0000313" key="3">
    <source>
        <dbReference type="EMBL" id="MET4581645.1"/>
    </source>
</evidence>
<protein>
    <recommendedName>
        <fullName evidence="2">DUF4190 domain-containing protein</fullName>
    </recommendedName>
</protein>
<evidence type="ECO:0000256" key="1">
    <source>
        <dbReference type="SAM" id="Phobius"/>
    </source>
</evidence>
<comment type="caution">
    <text evidence="3">The sequence shown here is derived from an EMBL/GenBank/DDBJ whole genome shotgun (WGS) entry which is preliminary data.</text>
</comment>
<gene>
    <name evidence="3" type="ORF">ABIE21_001135</name>
</gene>
<dbReference type="Pfam" id="PF13828">
    <property type="entry name" value="DUF4190"/>
    <property type="match status" value="1"/>
</dbReference>
<proteinExistence type="predicted"/>
<reference evidence="3 4" key="1">
    <citation type="submission" date="2024-06" db="EMBL/GenBank/DDBJ databases">
        <title>Sorghum-associated microbial communities from plants grown in Nebraska, USA.</title>
        <authorList>
            <person name="Schachtman D."/>
        </authorList>
    </citation>
    <scope>NUCLEOTIDE SEQUENCE [LARGE SCALE GENOMIC DNA]</scope>
    <source>
        <strain evidence="3 4">2857</strain>
    </source>
</reference>
<dbReference type="Proteomes" id="UP001549257">
    <property type="component" value="Unassembled WGS sequence"/>
</dbReference>
<feature type="domain" description="DUF4190" evidence="2">
    <location>
        <begin position="20"/>
        <end position="78"/>
    </location>
</feature>
<dbReference type="EMBL" id="JBEPSJ010000001">
    <property type="protein sequence ID" value="MET4581645.1"/>
    <property type="molecule type" value="Genomic_DNA"/>
</dbReference>
<evidence type="ECO:0000313" key="4">
    <source>
        <dbReference type="Proteomes" id="UP001549257"/>
    </source>
</evidence>
<name>A0ABV2QKS1_9MICO</name>
<dbReference type="InterPro" id="IPR025241">
    <property type="entry name" value="DUF4190"/>
</dbReference>
<evidence type="ECO:0000259" key="2">
    <source>
        <dbReference type="Pfam" id="PF13828"/>
    </source>
</evidence>
<keyword evidence="1" id="KW-1133">Transmembrane helix</keyword>
<feature type="transmembrane region" description="Helical" evidence="1">
    <location>
        <begin position="20"/>
        <end position="51"/>
    </location>
</feature>
<feature type="transmembrane region" description="Helical" evidence="1">
    <location>
        <begin position="63"/>
        <end position="93"/>
    </location>
</feature>